<organism evidence="1 2">
    <name type="scientific">Romanomermis culicivorax</name>
    <name type="common">Nematode worm</name>
    <dbReference type="NCBI Taxonomy" id="13658"/>
    <lineage>
        <taxon>Eukaryota</taxon>
        <taxon>Metazoa</taxon>
        <taxon>Ecdysozoa</taxon>
        <taxon>Nematoda</taxon>
        <taxon>Enoplea</taxon>
        <taxon>Dorylaimia</taxon>
        <taxon>Mermithida</taxon>
        <taxon>Mermithoidea</taxon>
        <taxon>Mermithidae</taxon>
        <taxon>Romanomermis</taxon>
    </lineage>
</organism>
<accession>A0A915KDM2</accession>
<dbReference type="AlphaFoldDB" id="A0A915KDM2"/>
<proteinExistence type="predicted"/>
<keyword evidence="1" id="KW-1185">Reference proteome</keyword>
<evidence type="ECO:0000313" key="2">
    <source>
        <dbReference type="WBParaSite" id="nRc.2.0.1.t36029-RA"/>
    </source>
</evidence>
<dbReference type="WBParaSite" id="nRc.2.0.1.t36029-RA">
    <property type="protein sequence ID" value="nRc.2.0.1.t36029-RA"/>
    <property type="gene ID" value="nRc.2.0.1.g36029"/>
</dbReference>
<dbReference type="Proteomes" id="UP000887565">
    <property type="component" value="Unplaced"/>
</dbReference>
<evidence type="ECO:0000313" key="1">
    <source>
        <dbReference type="Proteomes" id="UP000887565"/>
    </source>
</evidence>
<reference evidence="2" key="1">
    <citation type="submission" date="2022-11" db="UniProtKB">
        <authorList>
            <consortium name="WormBaseParasite"/>
        </authorList>
    </citation>
    <scope>IDENTIFICATION</scope>
</reference>
<protein>
    <submittedName>
        <fullName evidence="2">Uncharacterized protein</fullName>
    </submittedName>
</protein>
<sequence length="77" mass="8722">MVTLAMTRGARVFKSFTKQNVDETIEENQQISSLHIDQSVKVESEQTLDSNNDKDMLLDDMDIINDGVAQELETEMS</sequence>
<name>A0A915KDM2_ROMCU</name>